<dbReference type="Proteomes" id="UP001371456">
    <property type="component" value="Unassembled WGS sequence"/>
</dbReference>
<sequence>MEYLGRELNRLARNGNFSFHPRCRKLDSVHIYFADDLLMCYRADIIFDRLLNGEFMKFSNASRLHANVDTSSLNVSGVATQTKAEILEELENVEGALPLDI</sequence>
<name>A0AAN8TKZ2_SOLBU</name>
<evidence type="ECO:0000313" key="2">
    <source>
        <dbReference type="Proteomes" id="UP001371456"/>
    </source>
</evidence>
<dbReference type="EMBL" id="JBANQN010000005">
    <property type="protein sequence ID" value="KAK6789614.1"/>
    <property type="molecule type" value="Genomic_DNA"/>
</dbReference>
<evidence type="ECO:0000313" key="1">
    <source>
        <dbReference type="EMBL" id="KAK6789614.1"/>
    </source>
</evidence>
<accession>A0AAN8TKZ2</accession>
<keyword evidence="2" id="KW-1185">Reference proteome</keyword>
<dbReference type="AlphaFoldDB" id="A0AAN8TKZ2"/>
<protein>
    <submittedName>
        <fullName evidence="1">Uncharacterized protein</fullName>
    </submittedName>
</protein>
<proteinExistence type="predicted"/>
<comment type="caution">
    <text evidence="1">The sequence shown here is derived from an EMBL/GenBank/DDBJ whole genome shotgun (WGS) entry which is preliminary data.</text>
</comment>
<organism evidence="1 2">
    <name type="scientific">Solanum bulbocastanum</name>
    <name type="common">Wild potato</name>
    <dbReference type="NCBI Taxonomy" id="147425"/>
    <lineage>
        <taxon>Eukaryota</taxon>
        <taxon>Viridiplantae</taxon>
        <taxon>Streptophyta</taxon>
        <taxon>Embryophyta</taxon>
        <taxon>Tracheophyta</taxon>
        <taxon>Spermatophyta</taxon>
        <taxon>Magnoliopsida</taxon>
        <taxon>eudicotyledons</taxon>
        <taxon>Gunneridae</taxon>
        <taxon>Pentapetalae</taxon>
        <taxon>asterids</taxon>
        <taxon>lamiids</taxon>
        <taxon>Solanales</taxon>
        <taxon>Solanaceae</taxon>
        <taxon>Solanoideae</taxon>
        <taxon>Solaneae</taxon>
        <taxon>Solanum</taxon>
    </lineage>
</organism>
<reference evidence="1 2" key="1">
    <citation type="submission" date="2024-02" db="EMBL/GenBank/DDBJ databases">
        <title>de novo genome assembly of Solanum bulbocastanum strain 11H21.</title>
        <authorList>
            <person name="Hosaka A.J."/>
        </authorList>
    </citation>
    <scope>NUCLEOTIDE SEQUENCE [LARGE SCALE GENOMIC DNA]</scope>
    <source>
        <tissue evidence="1">Young leaves</tissue>
    </source>
</reference>
<gene>
    <name evidence="1" type="ORF">RDI58_013414</name>
</gene>